<proteinExistence type="predicted"/>
<organism evidence="1 2">
    <name type="scientific">Ilyodon furcidens</name>
    <name type="common">goldbreast splitfin</name>
    <dbReference type="NCBI Taxonomy" id="33524"/>
    <lineage>
        <taxon>Eukaryota</taxon>
        <taxon>Metazoa</taxon>
        <taxon>Chordata</taxon>
        <taxon>Craniata</taxon>
        <taxon>Vertebrata</taxon>
        <taxon>Euteleostomi</taxon>
        <taxon>Actinopterygii</taxon>
        <taxon>Neopterygii</taxon>
        <taxon>Teleostei</taxon>
        <taxon>Neoteleostei</taxon>
        <taxon>Acanthomorphata</taxon>
        <taxon>Ovalentaria</taxon>
        <taxon>Atherinomorphae</taxon>
        <taxon>Cyprinodontiformes</taxon>
        <taxon>Goodeidae</taxon>
        <taxon>Ilyodon</taxon>
    </lineage>
</organism>
<dbReference type="EMBL" id="JAHRIQ010052354">
    <property type="protein sequence ID" value="MEQ2238539.1"/>
    <property type="molecule type" value="Genomic_DNA"/>
</dbReference>
<dbReference type="Proteomes" id="UP001482620">
    <property type="component" value="Unassembled WGS sequence"/>
</dbReference>
<gene>
    <name evidence="1" type="ORF">ILYODFUR_034080</name>
</gene>
<sequence length="125" mass="14309">MCSFSRPAGGQLRVDRRHFILCFEERLGWQDVGLPSILVWRGVVVLEVVLEDVVMEDAGEHVSCLKETDLNSYSYSRVIVISTPTLPPSLGMCYWYIRMPALHTEHRLPDAFIDMLFCGMCIFKP</sequence>
<keyword evidence="2" id="KW-1185">Reference proteome</keyword>
<evidence type="ECO:0000313" key="2">
    <source>
        <dbReference type="Proteomes" id="UP001482620"/>
    </source>
</evidence>
<comment type="caution">
    <text evidence="1">The sequence shown here is derived from an EMBL/GenBank/DDBJ whole genome shotgun (WGS) entry which is preliminary data.</text>
</comment>
<name>A0ABV0U0P5_9TELE</name>
<protein>
    <submittedName>
        <fullName evidence="1">Uncharacterized protein</fullName>
    </submittedName>
</protein>
<reference evidence="1 2" key="1">
    <citation type="submission" date="2021-06" db="EMBL/GenBank/DDBJ databases">
        <authorList>
            <person name="Palmer J.M."/>
        </authorList>
    </citation>
    <scope>NUCLEOTIDE SEQUENCE [LARGE SCALE GENOMIC DNA]</scope>
    <source>
        <strain evidence="2">if_2019</strain>
        <tissue evidence="1">Muscle</tissue>
    </source>
</reference>
<evidence type="ECO:0000313" key="1">
    <source>
        <dbReference type="EMBL" id="MEQ2238539.1"/>
    </source>
</evidence>
<accession>A0ABV0U0P5</accession>